<dbReference type="PANTHER" id="PTHR11496">
    <property type="entry name" value="ALCOHOL DEHYDROGENASE"/>
    <property type="match status" value="1"/>
</dbReference>
<dbReference type="PANTHER" id="PTHR11496:SF104">
    <property type="entry name" value="3-DEOXY-ALPHA-D-MANNO-OCTULOSONATE 8-OXIDASE"/>
    <property type="match status" value="1"/>
</dbReference>
<evidence type="ECO:0000259" key="3">
    <source>
        <dbReference type="Pfam" id="PF25137"/>
    </source>
</evidence>
<accession>A0A9W6C4Y5</accession>
<dbReference type="CDD" id="cd08185">
    <property type="entry name" value="Fe-ADH-like"/>
    <property type="match status" value="1"/>
</dbReference>
<dbReference type="FunFam" id="3.40.50.1970:FF:000003">
    <property type="entry name" value="Alcohol dehydrogenase, iron-containing"/>
    <property type="match status" value="1"/>
</dbReference>
<dbReference type="RefSeq" id="WP_138373538.1">
    <property type="nucleotide sequence ID" value="NZ_BSBO01000007.1"/>
</dbReference>
<proteinExistence type="predicted"/>
<organism evidence="4 5">
    <name type="scientific">Sellimonas catena</name>
    <dbReference type="NCBI Taxonomy" id="2994035"/>
    <lineage>
        <taxon>Bacteria</taxon>
        <taxon>Bacillati</taxon>
        <taxon>Bacillota</taxon>
        <taxon>Clostridia</taxon>
        <taxon>Lachnospirales</taxon>
        <taxon>Lachnospiraceae</taxon>
        <taxon>Sellimonas</taxon>
    </lineage>
</organism>
<dbReference type="EMBL" id="BSBO01000007">
    <property type="protein sequence ID" value="GLG03762.1"/>
    <property type="molecule type" value="Genomic_DNA"/>
</dbReference>
<reference evidence="4 5" key="1">
    <citation type="journal article" date="2023" name="Int. J. Syst. Evol. Microbiol.">
        <title>Sellimonas catena sp. nov., isolated from human faeces.</title>
        <authorList>
            <person name="Hisatomi A."/>
            <person name="Ohkuma M."/>
            <person name="Sakamoto M."/>
        </authorList>
    </citation>
    <scope>NUCLEOTIDE SEQUENCE [LARGE SCALE GENOMIC DNA]</scope>
    <source>
        <strain evidence="4 5">12EGH17</strain>
    </source>
</reference>
<dbReference type="AlphaFoldDB" id="A0A9W6C4Y5"/>
<evidence type="ECO:0000259" key="2">
    <source>
        <dbReference type="Pfam" id="PF00465"/>
    </source>
</evidence>
<dbReference type="GO" id="GO:0004022">
    <property type="term" value="F:alcohol dehydrogenase (NAD+) activity"/>
    <property type="evidence" value="ECO:0007669"/>
    <property type="project" value="TreeGrafter"/>
</dbReference>
<gene>
    <name evidence="4" type="ORF">Selli1_09360</name>
</gene>
<feature type="domain" description="Fe-containing alcohol dehydrogenase-like C-terminal" evidence="3">
    <location>
        <begin position="190"/>
        <end position="386"/>
    </location>
</feature>
<dbReference type="Gene3D" id="1.20.1090.10">
    <property type="entry name" value="Dehydroquinate synthase-like - alpha domain"/>
    <property type="match status" value="1"/>
</dbReference>
<dbReference type="SUPFAM" id="SSF56796">
    <property type="entry name" value="Dehydroquinate synthase-like"/>
    <property type="match status" value="1"/>
</dbReference>
<dbReference type="Proteomes" id="UP001145145">
    <property type="component" value="Unassembled WGS sequence"/>
</dbReference>
<evidence type="ECO:0000313" key="4">
    <source>
        <dbReference type="EMBL" id="GLG03762.1"/>
    </source>
</evidence>
<sequence length="387" mass="41650">MLTQFNHYLPVNLIFGAGKTEELGKETAKYGRKAMIVTGQNSTKRTGLLDRAKALLEKEGLEVVIFDKAEPNPLASTAMKGAAVAKEEGCDVIVGLGGGSIMDCSKAVAFAACNEGNIFDYIYGIKKGEKALPLILVPTTCGTGSEGNCFAVLTEDETKDKKSLRDNAVIAKASIIDPELMTTMPASVLASVGFDALCHCMEAYLSKICDPITEITALEGIRLIGNNLLTIYEEKKQGMTEPSKMNMDAWSAVSLASTYGGMVIHQAGVTAPHGLEHPASGMRNITHGRGLAALTPVIYRRTIDAAPEKFAVISKCLGGTNENDCVSVIEHLLDCLDLRTTLSREGVLAEDVEWMTKNAFKVSAASIQNHPKVFTEEEVRRIYLEAL</sequence>
<dbReference type="Pfam" id="PF00465">
    <property type="entry name" value="Fe-ADH"/>
    <property type="match status" value="1"/>
</dbReference>
<protein>
    <submittedName>
        <fullName evidence="4">Alcohol dehydrogenase</fullName>
    </submittedName>
</protein>
<keyword evidence="5" id="KW-1185">Reference proteome</keyword>
<evidence type="ECO:0000313" key="5">
    <source>
        <dbReference type="Proteomes" id="UP001145145"/>
    </source>
</evidence>
<feature type="domain" description="Alcohol dehydrogenase iron-type/glycerol dehydrogenase GldA" evidence="2">
    <location>
        <begin position="10"/>
        <end position="178"/>
    </location>
</feature>
<dbReference type="InterPro" id="IPR001670">
    <property type="entry name" value="ADH_Fe/GldA"/>
</dbReference>
<dbReference type="Pfam" id="PF25137">
    <property type="entry name" value="ADH_Fe_C"/>
    <property type="match status" value="1"/>
</dbReference>
<name>A0A9W6C4Y5_9FIRM</name>
<dbReference type="InterPro" id="IPR039697">
    <property type="entry name" value="Alcohol_dehydrogenase_Fe"/>
</dbReference>
<evidence type="ECO:0000256" key="1">
    <source>
        <dbReference type="ARBA" id="ARBA00023002"/>
    </source>
</evidence>
<keyword evidence="1" id="KW-0560">Oxidoreductase</keyword>
<comment type="caution">
    <text evidence="4">The sequence shown here is derived from an EMBL/GenBank/DDBJ whole genome shotgun (WGS) entry which is preliminary data.</text>
</comment>
<dbReference type="GO" id="GO:0046872">
    <property type="term" value="F:metal ion binding"/>
    <property type="evidence" value="ECO:0007669"/>
    <property type="project" value="InterPro"/>
</dbReference>
<dbReference type="Gene3D" id="3.40.50.1970">
    <property type="match status" value="1"/>
</dbReference>
<dbReference type="InterPro" id="IPR056798">
    <property type="entry name" value="ADH_Fe_C"/>
</dbReference>